<dbReference type="SUPFAM" id="SSF56300">
    <property type="entry name" value="Metallo-dependent phosphatases"/>
    <property type="match status" value="1"/>
</dbReference>
<dbReference type="Proteomes" id="UP000240322">
    <property type="component" value="Unassembled WGS sequence"/>
</dbReference>
<dbReference type="Pfam" id="PF00149">
    <property type="entry name" value="Metallophos"/>
    <property type="match status" value="1"/>
</dbReference>
<protein>
    <recommendedName>
        <fullName evidence="1">Calcineurin-like phosphoesterase domain-containing protein</fullName>
    </recommendedName>
</protein>
<dbReference type="InterPro" id="IPR051158">
    <property type="entry name" value="Metallophosphoesterase_sf"/>
</dbReference>
<dbReference type="InterPro" id="IPR004843">
    <property type="entry name" value="Calcineurin-like_PHP"/>
</dbReference>
<dbReference type="CDD" id="cd00838">
    <property type="entry name" value="MPP_superfamily"/>
    <property type="match status" value="1"/>
</dbReference>
<evidence type="ECO:0000313" key="2">
    <source>
        <dbReference type="EMBL" id="PSN91752.1"/>
    </source>
</evidence>
<name>A0A2R6AZE3_9ARCH</name>
<dbReference type="Gene3D" id="3.60.21.10">
    <property type="match status" value="1"/>
</dbReference>
<reference evidence="2 3" key="1">
    <citation type="submission" date="2017-04" db="EMBL/GenBank/DDBJ databases">
        <title>Novel microbial lineages endemic to geothermal iron-oxide mats fill important gaps in the evolutionary history of Archaea.</title>
        <authorList>
            <person name="Jay Z.J."/>
            <person name="Beam J.P."/>
            <person name="Dlakic M."/>
            <person name="Rusch D.B."/>
            <person name="Kozubal M.A."/>
            <person name="Inskeep W.P."/>
        </authorList>
    </citation>
    <scope>NUCLEOTIDE SEQUENCE [LARGE SCALE GENOMIC DNA]</scope>
    <source>
        <strain evidence="2">OSP_D</strain>
    </source>
</reference>
<gene>
    <name evidence="2" type="ORF">B9Q03_03300</name>
</gene>
<comment type="caution">
    <text evidence="2">The sequence shown here is derived from an EMBL/GenBank/DDBJ whole genome shotgun (WGS) entry which is preliminary data.</text>
</comment>
<dbReference type="GO" id="GO:0016787">
    <property type="term" value="F:hydrolase activity"/>
    <property type="evidence" value="ECO:0007669"/>
    <property type="project" value="InterPro"/>
</dbReference>
<sequence>MIVLAVSDVHAPRYLESFVDRLSHCHADIILLAGDMVDKGNPTAFWEVFKHLREVFDAPIVSCFGNSEWFSYREFLKRRFPEIVWLDDEGMVINSRNGERVAIFGSLGVLHTPTKWQLRNYPNIIQVYQNRLHKIARYFETVESERKVLLTHYATSRETLTGEGEEYLDELGCDLSDLFGSCGIDISIHGHAHLSNVRSTKIGKTRVYNVAFPVTSGCTRIEL</sequence>
<evidence type="ECO:0000313" key="3">
    <source>
        <dbReference type="Proteomes" id="UP000240322"/>
    </source>
</evidence>
<organism evidence="2 3">
    <name type="scientific">Candidatus Marsarchaeota G2 archaeon OSP_D</name>
    <dbReference type="NCBI Taxonomy" id="1978157"/>
    <lineage>
        <taxon>Archaea</taxon>
        <taxon>Candidatus Marsarchaeota</taxon>
        <taxon>Candidatus Marsarchaeota group 2</taxon>
    </lineage>
</organism>
<evidence type="ECO:0000259" key="1">
    <source>
        <dbReference type="Pfam" id="PF00149"/>
    </source>
</evidence>
<accession>A0A2R6AZE3</accession>
<dbReference type="PANTHER" id="PTHR31302:SF0">
    <property type="entry name" value="TRANSMEMBRANE PROTEIN WITH METALLOPHOSPHOESTERASE DOMAIN"/>
    <property type="match status" value="1"/>
</dbReference>
<proteinExistence type="predicted"/>
<feature type="domain" description="Calcineurin-like phosphoesterase" evidence="1">
    <location>
        <begin position="3"/>
        <end position="193"/>
    </location>
</feature>
<dbReference type="AlphaFoldDB" id="A0A2R6AZE3"/>
<dbReference type="PANTHER" id="PTHR31302">
    <property type="entry name" value="TRANSMEMBRANE PROTEIN WITH METALLOPHOSPHOESTERASE DOMAIN-RELATED"/>
    <property type="match status" value="1"/>
</dbReference>
<dbReference type="EMBL" id="NEXE01000018">
    <property type="protein sequence ID" value="PSN91752.1"/>
    <property type="molecule type" value="Genomic_DNA"/>
</dbReference>
<dbReference type="InterPro" id="IPR029052">
    <property type="entry name" value="Metallo-depent_PP-like"/>
</dbReference>